<keyword evidence="8" id="KW-1185">Reference proteome</keyword>
<evidence type="ECO:0000313" key="8">
    <source>
        <dbReference type="Proteomes" id="UP000018144"/>
    </source>
</evidence>
<dbReference type="OrthoDB" id="7848332at2759"/>
<keyword evidence="2 4" id="KW-0808">Transferase</keyword>
<dbReference type="InterPro" id="IPR029063">
    <property type="entry name" value="SAM-dependent_MTases_sf"/>
</dbReference>
<evidence type="ECO:0000256" key="4">
    <source>
        <dbReference type="PROSITE-ProRule" id="PRU01015"/>
    </source>
</evidence>
<dbReference type="GO" id="GO:0042054">
    <property type="term" value="F:histone methyltransferase activity"/>
    <property type="evidence" value="ECO:0007669"/>
    <property type="project" value="TreeGrafter"/>
</dbReference>
<gene>
    <name evidence="7" type="ORF">PCON_02865</name>
</gene>
<dbReference type="AlphaFoldDB" id="U4LNV8"/>
<sequence length="334" mass="38133">MEGANKMAHSEVHYFQSYNHHGIHEEMLKDEVRTNTYKNAIYQNAHLFKDKVVLDVGCGTGILSMFAVKAGAKQVIGVDMSTIIEKAREIVAVNGMSDKITLIQGKMEEITLPVDKVDIIISEWMGYFLLYESMLDTVLWARDRYLVPGGLIFPDKAHIYMAAIEDGDYKDEKIGFWNNVYGFNYTPMQKVALAEPLVDTVELKAVVTKPSLAYSIDLYTVKVEDLSFSVPFTLECERNDYIHAFISWFDIEFSKCHKPVKFSTGPHAKYTHWKQTVFYISDYLICNKGETISGQISSKPTERNPRDLDVVVSYQFEAQDPTRSRGETLSYKMC</sequence>
<feature type="domain" description="Protein arginine N-methyltransferase" evidence="6">
    <location>
        <begin position="155"/>
        <end position="318"/>
    </location>
</feature>
<dbReference type="InterPro" id="IPR041698">
    <property type="entry name" value="Methyltransf_25"/>
</dbReference>
<dbReference type="GO" id="GO:0016274">
    <property type="term" value="F:protein-arginine N-methyltransferase activity"/>
    <property type="evidence" value="ECO:0007669"/>
    <property type="project" value="InterPro"/>
</dbReference>
<reference evidence="7 8" key="1">
    <citation type="journal article" date="2013" name="PLoS Genet.">
        <title>The genome and development-dependent transcriptomes of Pyronema confluens: a window into fungal evolution.</title>
        <authorList>
            <person name="Traeger S."/>
            <person name="Altegoer F."/>
            <person name="Freitag M."/>
            <person name="Gabaldon T."/>
            <person name="Kempken F."/>
            <person name="Kumar A."/>
            <person name="Marcet-Houben M."/>
            <person name="Poggeler S."/>
            <person name="Stajich J.E."/>
            <person name="Nowrousian M."/>
        </authorList>
    </citation>
    <scope>NUCLEOTIDE SEQUENCE [LARGE SCALE GENOMIC DNA]</scope>
    <source>
        <strain evidence="8">CBS 100304</strain>
        <tissue evidence="7">Vegetative mycelium</tissue>
    </source>
</reference>
<dbReference type="FunFam" id="2.70.160.11:FF:000001">
    <property type="entry name" value="Blast:Protein arginine N-methyltransferase 1"/>
    <property type="match status" value="1"/>
</dbReference>
<evidence type="ECO:0000256" key="3">
    <source>
        <dbReference type="ARBA" id="ARBA00022691"/>
    </source>
</evidence>
<organism evidence="7 8">
    <name type="scientific">Pyronema omphalodes (strain CBS 100304)</name>
    <name type="common">Pyronema confluens</name>
    <dbReference type="NCBI Taxonomy" id="1076935"/>
    <lineage>
        <taxon>Eukaryota</taxon>
        <taxon>Fungi</taxon>
        <taxon>Dikarya</taxon>
        <taxon>Ascomycota</taxon>
        <taxon>Pezizomycotina</taxon>
        <taxon>Pezizomycetes</taxon>
        <taxon>Pezizales</taxon>
        <taxon>Pyronemataceae</taxon>
        <taxon>Pyronema</taxon>
    </lineage>
</organism>
<dbReference type="Proteomes" id="UP000018144">
    <property type="component" value="Unassembled WGS sequence"/>
</dbReference>
<evidence type="ECO:0000259" key="6">
    <source>
        <dbReference type="Pfam" id="PF22528"/>
    </source>
</evidence>
<dbReference type="PANTHER" id="PTHR11006:SF53">
    <property type="entry name" value="PROTEIN ARGININE N-METHYLTRANSFERASE 3"/>
    <property type="match status" value="1"/>
</dbReference>
<dbReference type="OMA" id="CTHTKVK"/>
<dbReference type="Pfam" id="PF22528">
    <property type="entry name" value="PRMT_C"/>
    <property type="match status" value="1"/>
</dbReference>
<evidence type="ECO:0000313" key="7">
    <source>
        <dbReference type="EMBL" id="CCX16269.1"/>
    </source>
</evidence>
<protein>
    <submittedName>
        <fullName evidence="7">Similar to Probable protein arginine N-methyltransferase acc. no. Q9URX7</fullName>
    </submittedName>
</protein>
<dbReference type="InterPro" id="IPR025799">
    <property type="entry name" value="Arg_MeTrfase"/>
</dbReference>
<feature type="domain" description="Methyltransferase" evidence="5">
    <location>
        <begin position="53"/>
        <end position="150"/>
    </location>
</feature>
<name>U4LNV8_PYROM</name>
<dbReference type="InterPro" id="IPR055135">
    <property type="entry name" value="PRMT_dom"/>
</dbReference>
<keyword evidence="3 4" id="KW-0949">S-adenosyl-L-methionine</keyword>
<dbReference type="Pfam" id="PF13649">
    <property type="entry name" value="Methyltransf_25"/>
    <property type="match status" value="1"/>
</dbReference>
<dbReference type="PANTHER" id="PTHR11006">
    <property type="entry name" value="PROTEIN ARGININE N-METHYLTRANSFERASE"/>
    <property type="match status" value="1"/>
</dbReference>
<dbReference type="Gene3D" id="2.70.160.11">
    <property type="entry name" value="Hnrnp arginine n-methyltransferase1"/>
    <property type="match status" value="1"/>
</dbReference>
<evidence type="ECO:0000256" key="2">
    <source>
        <dbReference type="ARBA" id="ARBA00022679"/>
    </source>
</evidence>
<dbReference type="GO" id="GO:0005634">
    <property type="term" value="C:nucleus"/>
    <property type="evidence" value="ECO:0007669"/>
    <property type="project" value="TreeGrafter"/>
</dbReference>
<evidence type="ECO:0000256" key="1">
    <source>
        <dbReference type="ARBA" id="ARBA00022603"/>
    </source>
</evidence>
<dbReference type="STRING" id="1076935.U4LNV8"/>
<dbReference type="PROSITE" id="PS51678">
    <property type="entry name" value="SAM_MT_PRMT"/>
    <property type="match status" value="1"/>
</dbReference>
<accession>U4LNV8</accession>
<dbReference type="GO" id="GO:0032259">
    <property type="term" value="P:methylation"/>
    <property type="evidence" value="ECO:0007669"/>
    <property type="project" value="UniProtKB-KW"/>
</dbReference>
<keyword evidence="1 4" id="KW-0489">Methyltransferase</keyword>
<evidence type="ECO:0000259" key="5">
    <source>
        <dbReference type="Pfam" id="PF13649"/>
    </source>
</evidence>
<dbReference type="CDD" id="cd02440">
    <property type="entry name" value="AdoMet_MTases"/>
    <property type="match status" value="1"/>
</dbReference>
<proteinExistence type="predicted"/>
<dbReference type="SUPFAM" id="SSF53335">
    <property type="entry name" value="S-adenosyl-L-methionine-dependent methyltransferases"/>
    <property type="match status" value="1"/>
</dbReference>
<dbReference type="EMBL" id="HF936373">
    <property type="protein sequence ID" value="CCX16269.1"/>
    <property type="molecule type" value="Genomic_DNA"/>
</dbReference>
<dbReference type="Gene3D" id="3.40.50.150">
    <property type="entry name" value="Vaccinia Virus protein VP39"/>
    <property type="match status" value="1"/>
</dbReference>
<dbReference type="eggNOG" id="KOG1499">
    <property type="taxonomic scope" value="Eukaryota"/>
</dbReference>
<dbReference type="FunFam" id="3.40.50.150:FF:000050">
    <property type="entry name" value="Hnrnp arginine n-methyltransferase"/>
    <property type="match status" value="1"/>
</dbReference>